<feature type="compositionally biased region" description="Basic and acidic residues" evidence="2">
    <location>
        <begin position="194"/>
        <end position="208"/>
    </location>
</feature>
<evidence type="ECO:0000313" key="3">
    <source>
        <dbReference type="Proteomes" id="UP000035681"/>
    </source>
</evidence>
<sequence>MKNLFKKRESPSDVIRKNQRCLSKAIREIDKEKNLFQVKEKEIISEIKKMAKINQMSSIHVMARQLVRIRSYCKKLSIMKANIQAVSLQIATLKSQDSMATAMKGVAASIKKMNSQMNLPQIQKIMIDFEKESDIVNMKGDILNDVVDDTVGDVDESEESEGIVNKILDELGIQTRNELNNLPVTSKQLGVGGQKDKSSVGKESSETDADLVARFENLKRS</sequence>
<dbReference type="GO" id="GO:0007034">
    <property type="term" value="P:vacuolar transport"/>
    <property type="evidence" value="ECO:0007669"/>
    <property type="project" value="InterPro"/>
</dbReference>
<feature type="region of interest" description="Disordered" evidence="2">
    <location>
        <begin position="184"/>
        <end position="208"/>
    </location>
</feature>
<dbReference type="WBParaSite" id="TCONS_00001435.p1">
    <property type="protein sequence ID" value="TCONS_00001435.p1"/>
    <property type="gene ID" value="XLOC_001320"/>
</dbReference>
<keyword evidence="3" id="KW-1185">Reference proteome</keyword>
<dbReference type="STRING" id="6248.A0A0K0DZZ5"/>
<dbReference type="Pfam" id="PF03357">
    <property type="entry name" value="Snf7"/>
    <property type="match status" value="1"/>
</dbReference>
<protein>
    <submittedName>
        <fullName evidence="4">Vacuolar protein sorting-associated protein 2</fullName>
    </submittedName>
</protein>
<dbReference type="WBParaSite" id="SSTP_0000281200.1">
    <property type="protein sequence ID" value="SSTP_0000281200.1"/>
    <property type="gene ID" value="SSTP_0000281200"/>
</dbReference>
<proteinExistence type="inferred from homology"/>
<reference evidence="4" key="1">
    <citation type="submission" date="2015-08" db="UniProtKB">
        <authorList>
            <consortium name="WormBaseParasite"/>
        </authorList>
    </citation>
    <scope>IDENTIFICATION</scope>
</reference>
<dbReference type="InterPro" id="IPR005024">
    <property type="entry name" value="Snf7_fam"/>
</dbReference>
<dbReference type="Proteomes" id="UP000035681">
    <property type="component" value="Unplaced"/>
</dbReference>
<dbReference type="Gene3D" id="6.10.140.1230">
    <property type="match status" value="1"/>
</dbReference>
<dbReference type="PANTHER" id="PTHR10476">
    <property type="entry name" value="CHARGED MULTIVESICULAR BODY PROTEIN"/>
    <property type="match status" value="1"/>
</dbReference>
<comment type="similarity">
    <text evidence="1">Belongs to the SNF7 family.</text>
</comment>
<name>A0A0K0DZZ5_STRER</name>
<evidence type="ECO:0000256" key="2">
    <source>
        <dbReference type="SAM" id="MobiDB-lite"/>
    </source>
</evidence>
<accession>A0A0K0DZZ5</accession>
<dbReference type="AlphaFoldDB" id="A0A0K0DZZ5"/>
<evidence type="ECO:0000313" key="4">
    <source>
        <dbReference type="WBParaSite" id="SSTP_0000281200.1"/>
    </source>
</evidence>
<organism evidence="4">
    <name type="scientific">Strongyloides stercoralis</name>
    <name type="common">Threadworm</name>
    <dbReference type="NCBI Taxonomy" id="6248"/>
    <lineage>
        <taxon>Eukaryota</taxon>
        <taxon>Metazoa</taxon>
        <taxon>Ecdysozoa</taxon>
        <taxon>Nematoda</taxon>
        <taxon>Chromadorea</taxon>
        <taxon>Rhabditida</taxon>
        <taxon>Tylenchina</taxon>
        <taxon>Panagrolaimomorpha</taxon>
        <taxon>Strongyloidoidea</taxon>
        <taxon>Strongyloididae</taxon>
        <taxon>Strongyloides</taxon>
    </lineage>
</organism>
<evidence type="ECO:0000256" key="1">
    <source>
        <dbReference type="ARBA" id="ARBA00006190"/>
    </source>
</evidence>